<keyword evidence="7 14" id="KW-0418">Kinase</keyword>
<dbReference type="RefSeq" id="WP_135622025.1">
    <property type="nucleotide sequence ID" value="NZ_RQGD01000010.1"/>
</dbReference>
<evidence type="ECO:0000256" key="8">
    <source>
        <dbReference type="ARBA" id="ARBA00022840"/>
    </source>
</evidence>
<dbReference type="EMBL" id="RQGD01000010">
    <property type="protein sequence ID" value="TGL62276.1"/>
    <property type="molecule type" value="Genomic_DNA"/>
</dbReference>
<dbReference type="GO" id="GO:0000155">
    <property type="term" value="F:phosphorelay sensor kinase activity"/>
    <property type="evidence" value="ECO:0007669"/>
    <property type="project" value="InterPro"/>
</dbReference>
<dbReference type="InterPro" id="IPR010559">
    <property type="entry name" value="Sig_transdc_His_kin_internal"/>
</dbReference>
<dbReference type="InterPro" id="IPR050640">
    <property type="entry name" value="Bact_2-comp_sensor_kinase"/>
</dbReference>
<keyword evidence="2" id="KW-1003">Cell membrane</keyword>
<dbReference type="InterPro" id="IPR036890">
    <property type="entry name" value="HATPase_C_sf"/>
</dbReference>
<keyword evidence="4" id="KW-0808">Transferase</keyword>
<comment type="caution">
    <text evidence="14">The sequence shown here is derived from an EMBL/GenBank/DDBJ whole genome shotgun (WGS) entry which is preliminary data.</text>
</comment>
<proteinExistence type="predicted"/>
<feature type="domain" description="Signal transduction histidine kinase internal region" evidence="13">
    <location>
        <begin position="443"/>
        <end position="519"/>
    </location>
</feature>
<feature type="transmembrane region" description="Helical" evidence="12">
    <location>
        <begin position="270"/>
        <end position="288"/>
    </location>
</feature>
<evidence type="ECO:0000256" key="12">
    <source>
        <dbReference type="SAM" id="Phobius"/>
    </source>
</evidence>
<name>A0A4R9K9R7_9LEPT</name>
<dbReference type="GO" id="GO:0005886">
    <property type="term" value="C:plasma membrane"/>
    <property type="evidence" value="ECO:0007669"/>
    <property type="project" value="UniProtKB-SubCell"/>
</dbReference>
<evidence type="ECO:0000313" key="14">
    <source>
        <dbReference type="EMBL" id="TGL62276.1"/>
    </source>
</evidence>
<feature type="transmembrane region" description="Helical" evidence="12">
    <location>
        <begin position="238"/>
        <end position="258"/>
    </location>
</feature>
<sequence length="637" mass="73397">MERRKWHSVEKFLSSPFPVLSLFIATIFISLFLLIINPYIDLYLKHKPDIKSPLLSPNSEYILGDIAKKADGSYDLKAANNDEWPSFTTWVDSDALIRIAKSPIVWIRVAGLDLKNMERPFMLLDHSGAFFEIYNDNSKLLFRYGDSNRLDTLPKLLDTDYSWVNLGNEPTKYYYLRIHHRDGHLFLINPVQNRIGSETEIIDKFAKSNLLSLYLHSFFVIIGLVSALVYLTQYKKKYYTLLDFSIFAFFIGLLGFSTNEYIRYLSSDRYSIYLISTICSNIVYIPMHSGLRRLFGPGKYFLLNILILTNIIFGTFNIILGFTINEYPLVMNIFLHLRIFYIIFAIVNFLGPIVVAYFAWKRGSEIGFGHLVGFSLTLILVLFEIFISIQNQTSFSGVAYWGVLFGVFAQGLALEKLFFANRKKMKEYEASLLMAEKSLREVQLKTLQTKLSPHYLFNSLNTIHALQQTKSELVGDAIIRLANNYRFLSDRTDLALIPFDEEWEFVEDFLHLQKLRFFDTVKIHLTKDGDFSKASIPPLTIQPIVENSFKHGFRNTSSANWMIDISAKIDTQARLILKIADTGAGITEEQMSEESQIWGRSLGNIKTRLSHHYRYVDVTLTKNNPSGLITTIILESF</sequence>
<evidence type="ECO:0000256" key="2">
    <source>
        <dbReference type="ARBA" id="ARBA00022475"/>
    </source>
</evidence>
<comment type="subcellular location">
    <subcellularLocation>
        <location evidence="1">Cell membrane</location>
        <topology evidence="1">Multi-pass membrane protein</topology>
    </subcellularLocation>
</comment>
<organism evidence="14 15">
    <name type="scientific">Leptospira ognonensis</name>
    <dbReference type="NCBI Taxonomy" id="2484945"/>
    <lineage>
        <taxon>Bacteria</taxon>
        <taxon>Pseudomonadati</taxon>
        <taxon>Spirochaetota</taxon>
        <taxon>Spirochaetia</taxon>
        <taxon>Leptospirales</taxon>
        <taxon>Leptospiraceae</taxon>
        <taxon>Leptospira</taxon>
    </lineage>
</organism>
<dbReference type="Pfam" id="PF06580">
    <property type="entry name" value="His_kinase"/>
    <property type="match status" value="1"/>
</dbReference>
<evidence type="ECO:0000256" key="4">
    <source>
        <dbReference type="ARBA" id="ARBA00022679"/>
    </source>
</evidence>
<keyword evidence="5 12" id="KW-0812">Transmembrane</keyword>
<feature type="transmembrane region" description="Helical" evidence="12">
    <location>
        <begin position="300"/>
        <end position="319"/>
    </location>
</feature>
<evidence type="ECO:0000259" key="13">
    <source>
        <dbReference type="Pfam" id="PF06580"/>
    </source>
</evidence>
<feature type="transmembrane region" description="Helical" evidence="12">
    <location>
        <begin position="339"/>
        <end position="360"/>
    </location>
</feature>
<feature type="transmembrane region" description="Helical" evidence="12">
    <location>
        <begin position="399"/>
        <end position="419"/>
    </location>
</feature>
<dbReference type="Gene3D" id="3.30.565.10">
    <property type="entry name" value="Histidine kinase-like ATPase, C-terminal domain"/>
    <property type="match status" value="1"/>
</dbReference>
<keyword evidence="15" id="KW-1185">Reference proteome</keyword>
<dbReference type="PANTHER" id="PTHR34220:SF11">
    <property type="entry name" value="SENSOR PROTEIN KINASE HPTS"/>
    <property type="match status" value="1"/>
</dbReference>
<feature type="transmembrane region" description="Helical" evidence="12">
    <location>
        <begin position="367"/>
        <end position="387"/>
    </location>
</feature>
<feature type="transmembrane region" description="Helical" evidence="12">
    <location>
        <begin position="213"/>
        <end position="231"/>
    </location>
</feature>
<dbReference type="PANTHER" id="PTHR34220">
    <property type="entry name" value="SENSOR HISTIDINE KINASE YPDA"/>
    <property type="match status" value="1"/>
</dbReference>
<keyword evidence="8" id="KW-0067">ATP-binding</keyword>
<reference evidence="14" key="1">
    <citation type="journal article" date="2019" name="PLoS Negl. Trop. Dis.">
        <title>Revisiting the worldwide diversity of Leptospira species in the environment.</title>
        <authorList>
            <person name="Vincent A.T."/>
            <person name="Schiettekatte O."/>
            <person name="Bourhy P."/>
            <person name="Veyrier F.J."/>
            <person name="Picardeau M."/>
        </authorList>
    </citation>
    <scope>NUCLEOTIDE SEQUENCE [LARGE SCALE GENOMIC DNA]</scope>
    <source>
        <strain evidence="14">201702476</strain>
    </source>
</reference>
<evidence type="ECO:0000256" key="11">
    <source>
        <dbReference type="ARBA" id="ARBA00023136"/>
    </source>
</evidence>
<keyword evidence="10" id="KW-0902">Two-component regulatory system</keyword>
<keyword evidence="9 12" id="KW-1133">Transmembrane helix</keyword>
<dbReference type="GO" id="GO:0005524">
    <property type="term" value="F:ATP binding"/>
    <property type="evidence" value="ECO:0007669"/>
    <property type="project" value="UniProtKB-KW"/>
</dbReference>
<keyword evidence="6" id="KW-0547">Nucleotide-binding</keyword>
<evidence type="ECO:0000256" key="1">
    <source>
        <dbReference type="ARBA" id="ARBA00004651"/>
    </source>
</evidence>
<evidence type="ECO:0000256" key="6">
    <source>
        <dbReference type="ARBA" id="ARBA00022741"/>
    </source>
</evidence>
<feature type="transmembrane region" description="Helical" evidence="12">
    <location>
        <begin position="12"/>
        <end position="36"/>
    </location>
</feature>
<dbReference type="Proteomes" id="UP000297693">
    <property type="component" value="Unassembled WGS sequence"/>
</dbReference>
<dbReference type="OrthoDB" id="9809348at2"/>
<evidence type="ECO:0000313" key="15">
    <source>
        <dbReference type="Proteomes" id="UP000297693"/>
    </source>
</evidence>
<evidence type="ECO:0000256" key="10">
    <source>
        <dbReference type="ARBA" id="ARBA00023012"/>
    </source>
</evidence>
<evidence type="ECO:0000256" key="9">
    <source>
        <dbReference type="ARBA" id="ARBA00022989"/>
    </source>
</evidence>
<keyword evidence="11 12" id="KW-0472">Membrane</keyword>
<accession>A0A4R9K9R7</accession>
<keyword evidence="3" id="KW-0597">Phosphoprotein</keyword>
<dbReference type="AlphaFoldDB" id="A0A4R9K9R7"/>
<evidence type="ECO:0000256" key="3">
    <source>
        <dbReference type="ARBA" id="ARBA00022553"/>
    </source>
</evidence>
<evidence type="ECO:0000256" key="7">
    <source>
        <dbReference type="ARBA" id="ARBA00022777"/>
    </source>
</evidence>
<protein>
    <submittedName>
        <fullName evidence="14">Histidine kinase</fullName>
    </submittedName>
</protein>
<gene>
    <name evidence="14" type="ORF">EHQ58_03485</name>
</gene>
<dbReference type="SUPFAM" id="SSF55874">
    <property type="entry name" value="ATPase domain of HSP90 chaperone/DNA topoisomerase II/histidine kinase"/>
    <property type="match status" value="1"/>
</dbReference>
<evidence type="ECO:0000256" key="5">
    <source>
        <dbReference type="ARBA" id="ARBA00022692"/>
    </source>
</evidence>